<sequence length="39" mass="4191">MLFQMGLQVQDAASACQSKSVSSRYLVIDLGGPIYALND</sequence>
<name>A0ABM8XDM0_9BURK</name>
<keyword evidence="2" id="KW-1185">Reference proteome</keyword>
<evidence type="ECO:0000313" key="1">
    <source>
        <dbReference type="EMBL" id="CAG9178134.1"/>
    </source>
</evidence>
<dbReference type="Proteomes" id="UP000701702">
    <property type="component" value="Unassembled WGS sequence"/>
</dbReference>
<organism evidence="1 2">
    <name type="scientific">Cupriavidus pinatubonensis</name>
    <dbReference type="NCBI Taxonomy" id="248026"/>
    <lineage>
        <taxon>Bacteria</taxon>
        <taxon>Pseudomonadati</taxon>
        <taxon>Pseudomonadota</taxon>
        <taxon>Betaproteobacteria</taxon>
        <taxon>Burkholderiales</taxon>
        <taxon>Burkholderiaceae</taxon>
        <taxon>Cupriavidus</taxon>
    </lineage>
</organism>
<evidence type="ECO:0000313" key="2">
    <source>
        <dbReference type="Proteomes" id="UP000701702"/>
    </source>
</evidence>
<comment type="caution">
    <text evidence="1">The sequence shown here is derived from an EMBL/GenBank/DDBJ whole genome shotgun (WGS) entry which is preliminary data.</text>
</comment>
<accession>A0ABM8XDM0</accession>
<reference evidence="1 2" key="1">
    <citation type="submission" date="2021-08" db="EMBL/GenBank/DDBJ databases">
        <authorList>
            <person name="Peeters C."/>
        </authorList>
    </citation>
    <scope>NUCLEOTIDE SEQUENCE [LARGE SCALE GENOMIC DNA]</scope>
    <source>
        <strain evidence="1 2">LMG 23994</strain>
    </source>
</reference>
<dbReference type="EMBL" id="CAJZAF010000021">
    <property type="protein sequence ID" value="CAG9178134.1"/>
    <property type="molecule type" value="Genomic_DNA"/>
</dbReference>
<protein>
    <submittedName>
        <fullName evidence="1">Uncharacterized protein</fullName>
    </submittedName>
</protein>
<proteinExistence type="predicted"/>
<gene>
    <name evidence="1" type="ORF">LMG23994_03819</name>
</gene>